<accession>D7KBV6</accession>
<evidence type="ECO:0000256" key="1">
    <source>
        <dbReference type="RuleBase" id="RU369095"/>
    </source>
</evidence>
<reference evidence="4" key="1">
    <citation type="journal article" date="2011" name="Nat. Genet.">
        <title>The Arabidopsis lyrata genome sequence and the basis of rapid genome size change.</title>
        <authorList>
            <person name="Hu T.T."/>
            <person name="Pattyn P."/>
            <person name="Bakker E.G."/>
            <person name="Cao J."/>
            <person name="Cheng J.-F."/>
            <person name="Clark R.M."/>
            <person name="Fahlgren N."/>
            <person name="Fawcett J.A."/>
            <person name="Grimwood J."/>
            <person name="Gundlach H."/>
            <person name="Haberer G."/>
            <person name="Hollister J.D."/>
            <person name="Ossowski S."/>
            <person name="Ottilar R.P."/>
            <person name="Salamov A.A."/>
            <person name="Schneeberger K."/>
            <person name="Spannagl M."/>
            <person name="Wang X."/>
            <person name="Yang L."/>
            <person name="Nasrallah M.E."/>
            <person name="Bergelson J."/>
            <person name="Carrington J.C."/>
            <person name="Gaut B.S."/>
            <person name="Schmutz J."/>
            <person name="Mayer K.F.X."/>
            <person name="Van de Peer Y."/>
            <person name="Grigoriev I.V."/>
            <person name="Nordborg M."/>
            <person name="Weigel D."/>
            <person name="Guo Y.-L."/>
        </authorList>
    </citation>
    <scope>NUCLEOTIDE SEQUENCE [LARGE SCALE GENOMIC DNA]</scope>
    <source>
        <strain evidence="4">cv. MN47</strain>
    </source>
</reference>
<dbReference type="eggNOG" id="KOG1901">
    <property type="taxonomic scope" value="Eukaryota"/>
</dbReference>
<feature type="domain" description="YTH" evidence="2">
    <location>
        <begin position="347"/>
        <end position="484"/>
    </location>
</feature>
<dbReference type="GO" id="GO:0003729">
    <property type="term" value="F:mRNA binding"/>
    <property type="evidence" value="ECO:0007669"/>
    <property type="project" value="UniProtKB-UniRule"/>
</dbReference>
<dbReference type="InterPro" id="IPR045168">
    <property type="entry name" value="YTH_prot"/>
</dbReference>
<comment type="function">
    <text evidence="1">Specifically recognizes and binds N6-methyladenosine (m6A)-containing RNAs, and regulates mRNA stability. M6A is a modification present at internal sites of mRNAs and some non-coding RNAs and plays a role in mRNA stability and processing.</text>
</comment>
<dbReference type="SMR" id="D7KBV6"/>
<dbReference type="InterPro" id="IPR007275">
    <property type="entry name" value="YTH_domain"/>
</dbReference>
<dbReference type="PANTHER" id="PTHR12357:SF90">
    <property type="entry name" value="YTH DOMAIN-CONTAINING FAMILY PROTEIN"/>
    <property type="match status" value="1"/>
</dbReference>
<dbReference type="Proteomes" id="UP000008694">
    <property type="component" value="Unassembled WGS sequence"/>
</dbReference>
<dbReference type="CDD" id="cd21134">
    <property type="entry name" value="YTH"/>
    <property type="match status" value="1"/>
</dbReference>
<dbReference type="Gene3D" id="3.10.590.10">
    <property type="entry name" value="ph1033 like domains"/>
    <property type="match status" value="1"/>
</dbReference>
<dbReference type="Gramene" id="fgenesh2_kg.1__2951__AT1G27960.1">
    <property type="protein sequence ID" value="fgenesh2_kg.1__2951__AT1G27960.1"/>
    <property type="gene ID" value="fgenesh2_kg.1__2951__AT1G27960.1"/>
</dbReference>
<keyword evidence="1" id="KW-0694">RNA-binding</keyword>
<keyword evidence="4" id="KW-1185">Reference proteome</keyword>
<dbReference type="STRING" id="81972.D7KBV6"/>
<dbReference type="GO" id="GO:0005737">
    <property type="term" value="C:cytoplasm"/>
    <property type="evidence" value="ECO:0007669"/>
    <property type="project" value="TreeGrafter"/>
</dbReference>
<evidence type="ECO:0000313" key="4">
    <source>
        <dbReference type="Proteomes" id="UP000008694"/>
    </source>
</evidence>
<dbReference type="PROSITE" id="PS50882">
    <property type="entry name" value="YTH"/>
    <property type="match status" value="1"/>
</dbReference>
<dbReference type="Pfam" id="PF04146">
    <property type="entry name" value="YTH"/>
    <property type="match status" value="1"/>
</dbReference>
<comment type="similarity">
    <text evidence="1">Belongs to the YTHDF family.</text>
</comment>
<protein>
    <recommendedName>
        <fullName evidence="1">YTH domain-containing family protein</fullName>
    </recommendedName>
</protein>
<proteinExistence type="inferred from homology"/>
<name>D7KBV6_ARALL</name>
<gene>
    <name evidence="3" type="primary">ECT9</name>
    <name evidence="3" type="ORF">ARALYDRAFT_472997</name>
</gene>
<dbReference type="GO" id="GO:1990247">
    <property type="term" value="F:N6-methyladenosine-containing RNA reader activity"/>
    <property type="evidence" value="ECO:0007669"/>
    <property type="project" value="UniProtKB-UniRule"/>
</dbReference>
<dbReference type="AlphaFoldDB" id="D7KBV6"/>
<dbReference type="HOGENOM" id="CLU_017795_4_0_1"/>
<dbReference type="PANTHER" id="PTHR12357">
    <property type="entry name" value="YTH YT521-B HOMOLOGY DOMAIN-CONTAINING"/>
    <property type="match status" value="1"/>
</dbReference>
<dbReference type="EMBL" id="GL348713">
    <property type="protein sequence ID" value="EFH69755.1"/>
    <property type="molecule type" value="Genomic_DNA"/>
</dbReference>
<sequence>MAASYRSTDWFPPPTGSFTGLNMLEMDMVERLNTDHSVLQDQDKISSRPLCGNAFSPSSCGFNTESFQIGADTPRSYHSHTDVPSFEKVSPGMRNEMVYHGNGVPSDFQRSSLSTRNQSSLQHYGDLYADDSRHFVPFDLSNQQYPNPEHIHLSPEFHMFLANSRRFDRHVNERNSSETDYVMRPRGNFGLRNDIYGESRGMNLNPFSGENMFPPMASTGTCMKHLGSAELPANDFNMGPAHGVLHDAFESAESLSYREQAYTQCKKSPFSASSSIPTWENDYNLPPLDEARSGSYNDLCHCPAMLDMLTESNRGPRASRLNSKSKMITYDHVDRCQQELLSQFRDAKFFVIKSYSEDNVHKSIKYCVWASTKNGNKKLDAAYREAKKKEVACPVFLLFSVNASSQFCGVAEMVGPVDFNTSVEYWQQDRWSGHFPVQWLIVKDVPNSLFRHIIIESNDNKPVTNSRDTQEVGLEQGIEMLDIFISCEMRSSILDDFNFYEERQRAIQERKARQRAVLEALALSATSVPTHPTYSLHDEFVREMSKNFAEALALQHRPK</sequence>
<evidence type="ECO:0000259" key="2">
    <source>
        <dbReference type="PROSITE" id="PS50882"/>
    </source>
</evidence>
<evidence type="ECO:0000313" key="3">
    <source>
        <dbReference type="EMBL" id="EFH69755.1"/>
    </source>
</evidence>
<organism evidence="4">
    <name type="scientific">Arabidopsis lyrata subsp. lyrata</name>
    <name type="common">Lyre-leaved rock-cress</name>
    <dbReference type="NCBI Taxonomy" id="81972"/>
    <lineage>
        <taxon>Eukaryota</taxon>
        <taxon>Viridiplantae</taxon>
        <taxon>Streptophyta</taxon>
        <taxon>Embryophyta</taxon>
        <taxon>Tracheophyta</taxon>
        <taxon>Spermatophyta</taxon>
        <taxon>Magnoliopsida</taxon>
        <taxon>eudicotyledons</taxon>
        <taxon>Gunneridae</taxon>
        <taxon>Pentapetalae</taxon>
        <taxon>rosids</taxon>
        <taxon>malvids</taxon>
        <taxon>Brassicales</taxon>
        <taxon>Brassicaceae</taxon>
        <taxon>Camelineae</taxon>
        <taxon>Arabidopsis</taxon>
    </lineage>
</organism>
<dbReference type="GO" id="GO:0061157">
    <property type="term" value="P:mRNA destabilization"/>
    <property type="evidence" value="ECO:0007669"/>
    <property type="project" value="TreeGrafter"/>
</dbReference>